<dbReference type="InterPro" id="IPR034641">
    <property type="entry name" value="RGL11"/>
</dbReference>
<dbReference type="Gene3D" id="2.60.40.680">
    <property type="match status" value="1"/>
</dbReference>
<dbReference type="InterPro" id="IPR049366">
    <property type="entry name" value="RGL11_C"/>
</dbReference>
<dbReference type="InterPro" id="IPR002102">
    <property type="entry name" value="Cohesin_dom"/>
</dbReference>
<dbReference type="SUPFAM" id="SSF49785">
    <property type="entry name" value="Galactose-binding domain-like"/>
    <property type="match status" value="1"/>
</dbReference>
<evidence type="ECO:0008006" key="6">
    <source>
        <dbReference type="Google" id="ProtNLM"/>
    </source>
</evidence>
<evidence type="ECO:0000259" key="1">
    <source>
        <dbReference type="Pfam" id="PF00963"/>
    </source>
</evidence>
<evidence type="ECO:0000313" key="4">
    <source>
        <dbReference type="EMBL" id="NGZ75250.1"/>
    </source>
</evidence>
<dbReference type="EMBL" id="JAAFGS010000002">
    <property type="protein sequence ID" value="NGZ75250.1"/>
    <property type="molecule type" value="Genomic_DNA"/>
</dbReference>
<sequence>MKRMRAKVRQTALLFGTAVLGISLIGPVGPLPAAAAESAGGSRQMEYLERGLVAVNTGEGVFVSWRLLGTDSEGTTFNLYRDGRKVNAEPISSSTNYLDADGQTNSSYYVSAILNGKEVGTSDKTKPWTDSYKSIPLQKPANAVLPGGESIPYSANDASVGDLDGDGEYELILKWSAGDQDNSRSGYTGEVLIDAYKLDGTRLWRIGLGKNVRGGAHYTQFMVYDLDGDGRAEVAMRTADGAKDGTGRTIGDPDADYRNANGYILQGPEYLTIFDGATGRELVSTDFSPARGNIGDWGDTYGNRGDRFLAGIAYLDGKRPSLIMTRGYYAKTMLTAYDFRGGELKKLWTFDSDDGNQEYAGQGNHSLSVADVDGDERDEIVFGAAVIDHDGTGLYSTGWRHGDALHVGDLNPNRPGLEVFQVHESGPYGLTMRDAATGELLWSVATGEDTGRGLAADIDPRYPGAEAWAISGEWNSKVGHLHTAAGEKIGEDIPSSNFAIWWDGDLSRELLDHDWTDYDIGIGTPRIDKWDYENGKLVNLLTMEGATSNNGTKGNPVLQADLLGDWREEVIVRNLDSTELRLYTTTDLTEHRIPTLMHDPVYRLGIAWQNVGYNQPPHTSYFLGTGMEKPPVSNADYIVPAKIDIDPHVLAGKLTGSVKIGIGIPDNAAALAGSSVRLAVNGKDVAAEIKKDAKGYQVKADRRAFVQALAGQTGEVEAKIAIVSDTGSAFVGTDTVIVKTESLTLSVRGDDSVKAGEEFSLSYAVNGAGDSMRELNLNLSYDPEVLEFVAAESAVKQLNFSAEAGQPGRVTVKASGTSNQLFNKETLFTVRMKAKETEAARSEVAARDIVYANAKKERHAIADAVHAINLFFEAREIAVSGEGGASAIDSNRGTLRLSAQVKPANANQSVTWSVYGLDGEATELASITPDGLLSGNSKGLNGQVKVIATATDGSGVTGELTVDISNQLQALTGSLFGAEPAWAAGSEYDKAFDGDVNTYYDFKNGAGGYAGMDLGEGAEARLDQVRFYPRKGMEVRMVGGKFQGSNVSSTEGFVDLHTIGEQPAAGWNTVNVSADTAYRYIRYYTPETGNANVAELEFYAAPAASDLMPE</sequence>
<feature type="domain" description="Rhamnogalacturonan I lyase beta-sheet" evidence="2">
    <location>
        <begin position="43"/>
        <end position="128"/>
    </location>
</feature>
<dbReference type="Pfam" id="PF18370">
    <property type="entry name" value="RGI_lyase"/>
    <property type="match status" value="1"/>
</dbReference>
<name>A0ABX0F490_9BACL</name>
<proteinExistence type="predicted"/>
<dbReference type="Gene3D" id="2.60.40.10">
    <property type="entry name" value="Immunoglobulins"/>
    <property type="match status" value="1"/>
</dbReference>
<dbReference type="InterPro" id="IPR013783">
    <property type="entry name" value="Ig-like_fold"/>
</dbReference>
<evidence type="ECO:0000313" key="5">
    <source>
        <dbReference type="Proteomes" id="UP000800303"/>
    </source>
</evidence>
<dbReference type="Gene3D" id="2.60.40.1080">
    <property type="match status" value="1"/>
</dbReference>
<dbReference type="CDD" id="cd08547">
    <property type="entry name" value="Type_II_cohesin"/>
    <property type="match status" value="1"/>
</dbReference>
<dbReference type="InterPro" id="IPR028994">
    <property type="entry name" value="Integrin_alpha_N"/>
</dbReference>
<accession>A0ABX0F490</accession>
<dbReference type="SUPFAM" id="SSF69318">
    <property type="entry name" value="Integrin alpha N-terminal domain"/>
    <property type="match status" value="1"/>
</dbReference>
<gene>
    <name evidence="4" type="ORF">GYN08_07955</name>
</gene>
<dbReference type="InterPro" id="IPR008965">
    <property type="entry name" value="CBM2/CBM3_carb-bd_dom_sf"/>
</dbReference>
<comment type="caution">
    <text evidence="4">The sequence shown here is derived from an EMBL/GenBank/DDBJ whole genome shotgun (WGS) entry which is preliminary data.</text>
</comment>
<dbReference type="PANTHER" id="PTHR43118:SF1">
    <property type="entry name" value="RHAMNOGALACTURONAN LYASE (EUROFUNG)"/>
    <property type="match status" value="1"/>
</dbReference>
<dbReference type="InterPro" id="IPR041624">
    <property type="entry name" value="RGI_lyase"/>
</dbReference>
<dbReference type="SUPFAM" id="SSF49384">
    <property type="entry name" value="Carbohydrate-binding domain"/>
    <property type="match status" value="1"/>
</dbReference>
<dbReference type="PANTHER" id="PTHR43118">
    <property type="entry name" value="RHAMNOGALACTURONAN LYASE (EUROFUNG)"/>
    <property type="match status" value="1"/>
</dbReference>
<dbReference type="Pfam" id="PF00963">
    <property type="entry name" value="Cohesin"/>
    <property type="match status" value="1"/>
</dbReference>
<keyword evidence="5" id="KW-1185">Reference proteome</keyword>
<reference evidence="4 5" key="1">
    <citation type="submission" date="2020-01" db="EMBL/GenBank/DDBJ databases">
        <title>Polyphasic characterisation and genomic insights into a novel alkali tolerant bacterium VR-M41.</title>
        <authorList>
            <person name="Vemuluri V.R."/>
        </authorList>
    </citation>
    <scope>NUCLEOTIDE SEQUENCE [LARGE SCALE GENOMIC DNA]</scope>
    <source>
        <strain evidence="4 5">VR-M41</strain>
    </source>
</reference>
<protein>
    <recommendedName>
        <fullName evidence="6">Rhamnogalacturonan I lyase beta-sheet domain-containing protein</fullName>
    </recommendedName>
</protein>
<feature type="domain" description="Cohesin" evidence="1">
    <location>
        <begin position="745"/>
        <end position="862"/>
    </location>
</feature>
<dbReference type="Proteomes" id="UP000800303">
    <property type="component" value="Unassembled WGS sequence"/>
</dbReference>
<dbReference type="CDD" id="cd10318">
    <property type="entry name" value="RGL11"/>
    <property type="match status" value="1"/>
</dbReference>
<dbReference type="Gene3D" id="2.60.120.260">
    <property type="entry name" value="Galactose-binding domain-like"/>
    <property type="match status" value="1"/>
</dbReference>
<organism evidence="4 5">
    <name type="scientific">Saccharibacillus alkalitolerans</name>
    <dbReference type="NCBI Taxonomy" id="2705290"/>
    <lineage>
        <taxon>Bacteria</taxon>
        <taxon>Bacillati</taxon>
        <taxon>Bacillota</taxon>
        <taxon>Bacilli</taxon>
        <taxon>Bacillales</taxon>
        <taxon>Paenibacillaceae</taxon>
        <taxon>Saccharibacillus</taxon>
    </lineage>
</organism>
<evidence type="ECO:0000259" key="3">
    <source>
        <dbReference type="Pfam" id="PF21348"/>
    </source>
</evidence>
<feature type="domain" description="Rhamnogalacturonan lyase family 11 C-terminal" evidence="3">
    <location>
        <begin position="132"/>
        <end position="631"/>
    </location>
</feature>
<dbReference type="InterPro" id="IPR008979">
    <property type="entry name" value="Galactose-bd-like_sf"/>
</dbReference>
<evidence type="ECO:0000259" key="2">
    <source>
        <dbReference type="Pfam" id="PF18370"/>
    </source>
</evidence>
<dbReference type="Pfam" id="PF21348">
    <property type="entry name" value="RGL11_C"/>
    <property type="match status" value="1"/>
</dbReference>